<proteinExistence type="predicted"/>
<reference evidence="1" key="1">
    <citation type="submission" date="2021-12" db="EMBL/GenBank/DDBJ databases">
        <authorList>
            <person name="Veyrier F.J."/>
        </authorList>
    </citation>
    <scope>NUCLEOTIDE SEQUENCE</scope>
    <source>
        <strain evidence="1">1258/02</strain>
    </source>
</reference>
<gene>
    <name evidence="1" type="ORF">LVJ78_07675</name>
</gene>
<dbReference type="Pfam" id="PF13332">
    <property type="entry name" value="Fil_haemagg_2"/>
    <property type="match status" value="1"/>
</dbReference>
<dbReference type="GO" id="GO:0003824">
    <property type="term" value="F:catalytic activity"/>
    <property type="evidence" value="ECO:0007669"/>
    <property type="project" value="UniProtKB-ARBA"/>
</dbReference>
<dbReference type="EMBL" id="CP091507">
    <property type="protein sequence ID" value="UOO80656.1"/>
    <property type="molecule type" value="Genomic_DNA"/>
</dbReference>
<dbReference type="AlphaFoldDB" id="A0AAE9KI08"/>
<reference evidence="1" key="2">
    <citation type="journal article" date="2022" name="Res Sq">
        <title>Evolution of multicellular longitudinally dividing oral cavity symbionts (Neisseriaceae).</title>
        <authorList>
            <person name="Nyongesa S."/>
            <person name="Weber P."/>
            <person name="Bernet E."/>
            <person name="Pullido F."/>
            <person name="Nieckarz M."/>
            <person name="Delaby M."/>
            <person name="Nieves C."/>
            <person name="Viehboeck T."/>
            <person name="Krause N."/>
            <person name="Rivera-Millot A."/>
            <person name="Nakamura A."/>
            <person name="Vischer N."/>
            <person name="VanNieuwenhze M."/>
            <person name="Brun Y."/>
            <person name="Cava F."/>
            <person name="Bulgheresi S."/>
            <person name="Veyrier F."/>
        </authorList>
    </citation>
    <scope>NUCLEOTIDE SEQUENCE</scope>
    <source>
        <strain evidence="1">1258/02</strain>
    </source>
</reference>
<evidence type="ECO:0000313" key="1">
    <source>
        <dbReference type="EMBL" id="UOO80656.1"/>
    </source>
</evidence>
<organism evidence="1 2">
    <name type="scientific">Uruburuella suis</name>
    <dbReference type="NCBI Taxonomy" id="252130"/>
    <lineage>
        <taxon>Bacteria</taxon>
        <taxon>Pseudomonadati</taxon>
        <taxon>Pseudomonadota</taxon>
        <taxon>Betaproteobacteria</taxon>
        <taxon>Neisseriales</taxon>
        <taxon>Neisseriaceae</taxon>
        <taxon>Uruburuella</taxon>
    </lineage>
</organism>
<dbReference type="Proteomes" id="UP000829756">
    <property type="component" value="Chromosome"/>
</dbReference>
<dbReference type="InterPro" id="IPR025157">
    <property type="entry name" value="Hemagglutinin_rpt"/>
</dbReference>
<protein>
    <submittedName>
        <fullName evidence="1">Hemagglutinin repeat-containing protein</fullName>
    </submittedName>
</protein>
<sequence length="179" mass="19392">MGSSQSATALQSGGSTTLKGAQVFGSSIELDAQSLHIESLQNRAAHQSRQYQGSAQITVGYGVSGSGDFSHSQIRADHASVAEQSGLFAGDGGYRVNVQNHTDLKGGLITSTEKAEAEHRNRFQTATLIHSDTHNHSKSKITRNPAAGRLRPTFNNTYKKIIINKVLHDMQRRRNMCST</sequence>
<evidence type="ECO:0000313" key="2">
    <source>
        <dbReference type="Proteomes" id="UP000829756"/>
    </source>
</evidence>
<name>A0AAE9KI08_9NEIS</name>
<dbReference type="KEGG" id="usu:LVJ78_07675"/>
<accession>A0AAE9KI08</accession>
<dbReference type="RefSeq" id="WP_244802610.1">
    <property type="nucleotide sequence ID" value="NZ_CP091507.1"/>
</dbReference>